<dbReference type="Proteomes" id="UP001341840">
    <property type="component" value="Unassembled WGS sequence"/>
</dbReference>
<comment type="caution">
    <text evidence="1">The sequence shown here is derived from an EMBL/GenBank/DDBJ whole genome shotgun (WGS) entry which is preliminary data.</text>
</comment>
<sequence>MDCFGEEWVPPSLTTLWISNCQKLGRWITSNGFHSEGLTHLSLEGWNEVKSFPTEGCLPASLKSLRLSFSPYLETLDCKGFHHLTSLQELIIEVCPKLENITEDRLPAFISKLYIYGKCPLTSKLKDERPTIQIQTDFDSDWEYESY</sequence>
<evidence type="ECO:0000313" key="2">
    <source>
        <dbReference type="Proteomes" id="UP001341840"/>
    </source>
</evidence>
<evidence type="ECO:0000313" key="1">
    <source>
        <dbReference type="EMBL" id="MED6211518.1"/>
    </source>
</evidence>
<gene>
    <name evidence="1" type="ORF">PIB30_074474</name>
</gene>
<dbReference type="SUPFAM" id="SSF52058">
    <property type="entry name" value="L domain-like"/>
    <property type="match status" value="1"/>
</dbReference>
<organism evidence="1 2">
    <name type="scientific">Stylosanthes scabra</name>
    <dbReference type="NCBI Taxonomy" id="79078"/>
    <lineage>
        <taxon>Eukaryota</taxon>
        <taxon>Viridiplantae</taxon>
        <taxon>Streptophyta</taxon>
        <taxon>Embryophyta</taxon>
        <taxon>Tracheophyta</taxon>
        <taxon>Spermatophyta</taxon>
        <taxon>Magnoliopsida</taxon>
        <taxon>eudicotyledons</taxon>
        <taxon>Gunneridae</taxon>
        <taxon>Pentapetalae</taxon>
        <taxon>rosids</taxon>
        <taxon>fabids</taxon>
        <taxon>Fabales</taxon>
        <taxon>Fabaceae</taxon>
        <taxon>Papilionoideae</taxon>
        <taxon>50 kb inversion clade</taxon>
        <taxon>dalbergioids sensu lato</taxon>
        <taxon>Dalbergieae</taxon>
        <taxon>Pterocarpus clade</taxon>
        <taxon>Stylosanthes</taxon>
    </lineage>
</organism>
<keyword evidence="2" id="KW-1185">Reference proteome</keyword>
<proteinExistence type="predicted"/>
<dbReference type="EMBL" id="JASCZI010242582">
    <property type="protein sequence ID" value="MED6211518.1"/>
    <property type="molecule type" value="Genomic_DNA"/>
</dbReference>
<dbReference type="Gene3D" id="3.80.10.10">
    <property type="entry name" value="Ribonuclease Inhibitor"/>
    <property type="match status" value="1"/>
</dbReference>
<name>A0ABU6YRH1_9FABA</name>
<protein>
    <submittedName>
        <fullName evidence="1">Uncharacterized protein</fullName>
    </submittedName>
</protein>
<reference evidence="1 2" key="1">
    <citation type="journal article" date="2023" name="Plants (Basel)">
        <title>Bridging the Gap: Combining Genomics and Transcriptomics Approaches to Understand Stylosanthes scabra, an Orphan Legume from the Brazilian Caatinga.</title>
        <authorList>
            <person name="Ferreira-Neto J.R.C."/>
            <person name="da Silva M.D."/>
            <person name="Binneck E."/>
            <person name="de Melo N.F."/>
            <person name="da Silva R.H."/>
            <person name="de Melo A.L.T.M."/>
            <person name="Pandolfi V."/>
            <person name="Bustamante F.O."/>
            <person name="Brasileiro-Vidal A.C."/>
            <person name="Benko-Iseppon A.M."/>
        </authorList>
    </citation>
    <scope>NUCLEOTIDE SEQUENCE [LARGE SCALE GENOMIC DNA]</scope>
    <source>
        <tissue evidence="1">Leaves</tissue>
    </source>
</reference>
<dbReference type="InterPro" id="IPR032675">
    <property type="entry name" value="LRR_dom_sf"/>
</dbReference>
<accession>A0ABU6YRH1</accession>